<accession>A0ABW0XEG6</accession>
<dbReference type="SUPFAM" id="SSF48452">
    <property type="entry name" value="TPR-like"/>
    <property type="match status" value="3"/>
</dbReference>
<name>A0ABW0XEG6_9ACTN</name>
<gene>
    <name evidence="2" type="ORF">ACFP3U_33200</name>
</gene>
<sequence length="779" mass="84009">MSGEQDRAEGPAARVDNRLTDSTVHGNVVQAGRADITLRMPDPATPPAAVAVTVAPPLGLRDANRPLRGREETLDRLEAELAAAPTAEGRLLALCGMGGCGKTAVALEIAARRSAAGCRVWWVEARNGPALEAALRAVARQAGADQEELERGDTADLLWSRLARLDTPWLLVVDNADDPALLDGPGTLSAGTGWIRPATGPGAVLVTTRDSTRATWGPTARLHLLRPLTGGRLDAAARILRDHAPATAGTDAEAHALAERLGGLPLALRLAGTYLDQANRTPPPFRAPATPTTYTDYRRAWEDGLERLDPGHALTRTWAMSVTLLEQRGLGHARALLELLASFADADLPYTHLLTPDRLAEAGPLAALDGPAVWQHLAALAALGLVDLPEAAPDTPPVLRMHPLVRDASRTPGTAATAARILIDAALGEDTGEPEDPEFWTVWRLLSPHLLDAFDRAEPARLTEPALLEFTLAVNLTGCHLLVEGLHARARTVFEAALAAGRERVGAAHPSTLVTRHNLALALRGLGELAAAWAEFEAVLAVERERLGDTHTGTLNTRHELACVLHAQGEFAAARAEFEAILEARSGALEDTDPVVLSTRHELACVLRDQGELTRARTEFAAVLEAWRRRLGENHPAVLTTRHELARVLHAQGEWAAARAEYLAVLEARGRQFTDSHHPHTLITRHELARLLRDQGELAQARTEFEAILAVERERYGDDHPDTLITRHSLAAVLRDQGELAQARAELEAVLAAQQERLGADHPDTVATRRSLDDVLRRI</sequence>
<reference evidence="3" key="1">
    <citation type="journal article" date="2019" name="Int. J. Syst. Evol. Microbiol.">
        <title>The Global Catalogue of Microorganisms (GCM) 10K type strain sequencing project: providing services to taxonomists for standard genome sequencing and annotation.</title>
        <authorList>
            <consortium name="The Broad Institute Genomics Platform"/>
            <consortium name="The Broad Institute Genome Sequencing Center for Infectious Disease"/>
            <person name="Wu L."/>
            <person name="Ma J."/>
        </authorList>
    </citation>
    <scope>NUCLEOTIDE SEQUENCE [LARGE SCALE GENOMIC DNA]</scope>
    <source>
        <strain evidence="3">CGMCC 4.1437</strain>
    </source>
</reference>
<comment type="caution">
    <text evidence="2">The sequence shown here is derived from an EMBL/GenBank/DDBJ whole genome shotgun (WGS) entry which is preliminary data.</text>
</comment>
<dbReference type="RefSeq" id="WP_380229476.1">
    <property type="nucleotide sequence ID" value="NZ_JBHSOF010000068.1"/>
</dbReference>
<dbReference type="Gene3D" id="3.40.50.300">
    <property type="entry name" value="P-loop containing nucleotide triphosphate hydrolases"/>
    <property type="match status" value="1"/>
</dbReference>
<dbReference type="InterPro" id="IPR011990">
    <property type="entry name" value="TPR-like_helical_dom_sf"/>
</dbReference>
<dbReference type="PRINTS" id="PR00364">
    <property type="entry name" value="DISEASERSIST"/>
</dbReference>
<evidence type="ECO:0000313" key="3">
    <source>
        <dbReference type="Proteomes" id="UP001595975"/>
    </source>
</evidence>
<dbReference type="EMBL" id="JBHSOF010000068">
    <property type="protein sequence ID" value="MFC5667809.1"/>
    <property type="molecule type" value="Genomic_DNA"/>
</dbReference>
<dbReference type="Pfam" id="PF13374">
    <property type="entry name" value="TPR_10"/>
    <property type="match status" value="2"/>
</dbReference>
<dbReference type="PANTHER" id="PTHR46082:SF6">
    <property type="entry name" value="AAA+ ATPASE DOMAIN-CONTAINING PROTEIN-RELATED"/>
    <property type="match status" value="1"/>
</dbReference>
<evidence type="ECO:0000256" key="1">
    <source>
        <dbReference type="SAM" id="MobiDB-lite"/>
    </source>
</evidence>
<dbReference type="InterPro" id="IPR053137">
    <property type="entry name" value="NLR-like"/>
</dbReference>
<dbReference type="Pfam" id="PF13424">
    <property type="entry name" value="TPR_12"/>
    <property type="match status" value="2"/>
</dbReference>
<organism evidence="2 3">
    <name type="scientific">Kitasatospora misakiensis</name>
    <dbReference type="NCBI Taxonomy" id="67330"/>
    <lineage>
        <taxon>Bacteria</taxon>
        <taxon>Bacillati</taxon>
        <taxon>Actinomycetota</taxon>
        <taxon>Actinomycetes</taxon>
        <taxon>Kitasatosporales</taxon>
        <taxon>Streptomycetaceae</taxon>
        <taxon>Kitasatospora</taxon>
    </lineage>
</organism>
<protein>
    <submittedName>
        <fullName evidence="2">Tetratricopeptide repeat protein</fullName>
    </submittedName>
</protein>
<dbReference type="Proteomes" id="UP001595975">
    <property type="component" value="Unassembled WGS sequence"/>
</dbReference>
<evidence type="ECO:0000313" key="2">
    <source>
        <dbReference type="EMBL" id="MFC5667809.1"/>
    </source>
</evidence>
<keyword evidence="3" id="KW-1185">Reference proteome</keyword>
<dbReference type="SUPFAM" id="SSF52540">
    <property type="entry name" value="P-loop containing nucleoside triphosphate hydrolases"/>
    <property type="match status" value="1"/>
</dbReference>
<dbReference type="PANTHER" id="PTHR46082">
    <property type="entry name" value="ATP/GTP-BINDING PROTEIN-RELATED"/>
    <property type="match status" value="1"/>
</dbReference>
<dbReference type="Gene3D" id="1.25.40.10">
    <property type="entry name" value="Tetratricopeptide repeat domain"/>
    <property type="match status" value="2"/>
</dbReference>
<feature type="region of interest" description="Disordered" evidence="1">
    <location>
        <begin position="1"/>
        <end position="23"/>
    </location>
</feature>
<proteinExistence type="predicted"/>
<dbReference type="InterPro" id="IPR027417">
    <property type="entry name" value="P-loop_NTPase"/>
</dbReference>
<feature type="compositionally biased region" description="Basic and acidic residues" evidence="1">
    <location>
        <begin position="1"/>
        <end position="19"/>
    </location>
</feature>